<dbReference type="PANTHER" id="PTHR11941">
    <property type="entry name" value="ENOYL-COA HYDRATASE-RELATED"/>
    <property type="match status" value="1"/>
</dbReference>
<organism evidence="4 5">
    <name type="scientific">Phyllachora maydis</name>
    <dbReference type="NCBI Taxonomy" id="1825666"/>
    <lineage>
        <taxon>Eukaryota</taxon>
        <taxon>Fungi</taxon>
        <taxon>Dikarya</taxon>
        <taxon>Ascomycota</taxon>
        <taxon>Pezizomycotina</taxon>
        <taxon>Sordariomycetes</taxon>
        <taxon>Sordariomycetidae</taxon>
        <taxon>Phyllachorales</taxon>
        <taxon>Phyllachoraceae</taxon>
        <taxon>Phyllachora</taxon>
    </lineage>
</organism>
<accession>A0AAD9HYD8</accession>
<reference evidence="4" key="1">
    <citation type="journal article" date="2023" name="Mol. Plant Microbe Interact.">
        <title>Elucidating the Obligate Nature and Biological Capacity of an Invasive Fungal Corn Pathogen.</title>
        <authorList>
            <person name="MacCready J.S."/>
            <person name="Roggenkamp E.M."/>
            <person name="Gdanetz K."/>
            <person name="Chilvers M.I."/>
        </authorList>
    </citation>
    <scope>NUCLEOTIDE SEQUENCE</scope>
    <source>
        <strain evidence="4">PM02</strain>
    </source>
</reference>
<keyword evidence="5" id="KW-1185">Reference proteome</keyword>
<dbReference type="Pfam" id="PF00378">
    <property type="entry name" value="ECH_1"/>
    <property type="match status" value="1"/>
</dbReference>
<dbReference type="GO" id="GO:0005739">
    <property type="term" value="C:mitochondrion"/>
    <property type="evidence" value="ECO:0007669"/>
    <property type="project" value="TreeGrafter"/>
</dbReference>
<dbReference type="InterPro" id="IPR029045">
    <property type="entry name" value="ClpP/crotonase-like_dom_sf"/>
</dbReference>
<dbReference type="GO" id="GO:0006635">
    <property type="term" value="P:fatty acid beta-oxidation"/>
    <property type="evidence" value="ECO:0007669"/>
    <property type="project" value="TreeGrafter"/>
</dbReference>
<dbReference type="EMBL" id="JAQQPM010000001">
    <property type="protein sequence ID" value="KAK2067808.1"/>
    <property type="molecule type" value="Genomic_DNA"/>
</dbReference>
<dbReference type="PROSITE" id="PS00166">
    <property type="entry name" value="ENOYL_COA_HYDRATASE"/>
    <property type="match status" value="1"/>
</dbReference>
<dbReference type="InterPro" id="IPR018376">
    <property type="entry name" value="Enoyl-CoA_hyd/isom_CS"/>
</dbReference>
<evidence type="ECO:0000256" key="3">
    <source>
        <dbReference type="RuleBase" id="RU003707"/>
    </source>
</evidence>
<gene>
    <name evidence="4" type="ORF">P8C59_001515</name>
</gene>
<dbReference type="Gene3D" id="1.10.12.10">
    <property type="entry name" value="Lyase 2-enoyl-coa Hydratase, Chain A, domain 2"/>
    <property type="match status" value="1"/>
</dbReference>
<comment type="caution">
    <text evidence="4">The sequence shown here is derived from an EMBL/GenBank/DDBJ whole genome shotgun (WGS) entry which is preliminary data.</text>
</comment>
<comment type="similarity">
    <text evidence="1 3">Belongs to the enoyl-CoA hydratase/isomerase family.</text>
</comment>
<evidence type="ECO:0000256" key="1">
    <source>
        <dbReference type="ARBA" id="ARBA00005254"/>
    </source>
</evidence>
<protein>
    <recommendedName>
        <fullName evidence="6">Enoyl-CoA hydratase</fullName>
    </recommendedName>
</protein>
<dbReference type="InterPro" id="IPR001753">
    <property type="entry name" value="Enoyl-CoA_hydra/iso"/>
</dbReference>
<dbReference type="GO" id="GO:0016829">
    <property type="term" value="F:lyase activity"/>
    <property type="evidence" value="ECO:0007669"/>
    <property type="project" value="UniProtKB-KW"/>
</dbReference>
<name>A0AAD9HYD8_9PEZI</name>
<dbReference type="SUPFAM" id="SSF52096">
    <property type="entry name" value="ClpP/crotonase"/>
    <property type="match status" value="1"/>
</dbReference>
<evidence type="ECO:0008006" key="6">
    <source>
        <dbReference type="Google" id="ProtNLM"/>
    </source>
</evidence>
<evidence type="ECO:0000256" key="2">
    <source>
        <dbReference type="ARBA" id="ARBA00023239"/>
    </source>
</evidence>
<dbReference type="Gene3D" id="3.90.226.10">
    <property type="entry name" value="2-enoyl-CoA Hydratase, Chain A, domain 1"/>
    <property type="match status" value="1"/>
</dbReference>
<proteinExistence type="inferred from homology"/>
<keyword evidence="2" id="KW-0456">Lyase</keyword>
<dbReference type="InterPro" id="IPR014748">
    <property type="entry name" value="Enoyl-CoA_hydra_C"/>
</dbReference>
<evidence type="ECO:0000313" key="5">
    <source>
        <dbReference type="Proteomes" id="UP001217918"/>
    </source>
</evidence>
<dbReference type="Proteomes" id="UP001217918">
    <property type="component" value="Unassembled WGS sequence"/>
</dbReference>
<sequence length="304" mass="31466">MMDMDMASPPGNHAAAEAGETIITSQVDGAQTGIIKIIQLRRPQAKNALSQQMVRELSAVVEDIHQHAYDDDEQDDDQDALAPVRALVLGSAVAGIFCGGADLKERAGQTPSATRGFLAALRHLLTRLAALPVPAVACVAGPALGGGLELALACHLRVFARNAAAGLPETARLAIVPGAGATHRLPRVVGPAHALDLILTGRRVDADEAFRMGLCNRLVPAAGAAGDAIMSPDMLRREALEAGVALARQITAGGPVAVRAALGVLGGAVDALENAAYESVLGTEDRDEALRAFAEKRAPRFVGR</sequence>
<dbReference type="AlphaFoldDB" id="A0AAD9HYD8"/>
<dbReference type="CDD" id="cd06558">
    <property type="entry name" value="crotonase-like"/>
    <property type="match status" value="1"/>
</dbReference>
<dbReference type="PANTHER" id="PTHR11941:SF171">
    <property type="entry name" value="SD19268P"/>
    <property type="match status" value="1"/>
</dbReference>
<evidence type="ECO:0000313" key="4">
    <source>
        <dbReference type="EMBL" id="KAK2067808.1"/>
    </source>
</evidence>